<feature type="chain" id="PRO_5046615164" evidence="2">
    <location>
        <begin position="17"/>
        <end position="290"/>
    </location>
</feature>
<keyword evidence="2" id="KW-0732">Signal</keyword>
<name>A0ABQ8GNG1_9PEZI</name>
<evidence type="ECO:0000259" key="3">
    <source>
        <dbReference type="Pfam" id="PF14040"/>
    </source>
</evidence>
<feature type="signal peptide" evidence="2">
    <location>
        <begin position="1"/>
        <end position="16"/>
    </location>
</feature>
<evidence type="ECO:0000256" key="2">
    <source>
        <dbReference type="SAM" id="SignalP"/>
    </source>
</evidence>
<proteinExistence type="predicted"/>
<reference evidence="4 5" key="1">
    <citation type="journal article" date="2021" name="Nat. Commun.">
        <title>Genetic determinants of endophytism in the Arabidopsis root mycobiome.</title>
        <authorList>
            <person name="Mesny F."/>
            <person name="Miyauchi S."/>
            <person name="Thiergart T."/>
            <person name="Pickel B."/>
            <person name="Atanasova L."/>
            <person name="Karlsson M."/>
            <person name="Huettel B."/>
            <person name="Barry K.W."/>
            <person name="Haridas S."/>
            <person name="Chen C."/>
            <person name="Bauer D."/>
            <person name="Andreopoulos W."/>
            <person name="Pangilinan J."/>
            <person name="LaButti K."/>
            <person name="Riley R."/>
            <person name="Lipzen A."/>
            <person name="Clum A."/>
            <person name="Drula E."/>
            <person name="Henrissat B."/>
            <person name="Kohler A."/>
            <person name="Grigoriev I.V."/>
            <person name="Martin F.M."/>
            <person name="Hacquard S."/>
        </authorList>
    </citation>
    <scope>NUCLEOTIDE SEQUENCE [LARGE SCALE GENOMIC DNA]</scope>
    <source>
        <strain evidence="4 5">MPI-SDFR-AT-0080</strain>
    </source>
</reference>
<feature type="region of interest" description="Disordered" evidence="1">
    <location>
        <begin position="204"/>
        <end position="237"/>
    </location>
</feature>
<dbReference type="EMBL" id="JAGTJR010000006">
    <property type="protein sequence ID" value="KAH7058908.1"/>
    <property type="molecule type" value="Genomic_DNA"/>
</dbReference>
<evidence type="ECO:0000313" key="4">
    <source>
        <dbReference type="EMBL" id="KAH7058908.1"/>
    </source>
</evidence>
<feature type="compositionally biased region" description="Low complexity" evidence="1">
    <location>
        <begin position="204"/>
        <end position="221"/>
    </location>
</feature>
<dbReference type="InterPro" id="IPR029476">
    <property type="entry name" value="DNase_NucA_NucB"/>
</dbReference>
<dbReference type="Proteomes" id="UP000774617">
    <property type="component" value="Unassembled WGS sequence"/>
</dbReference>
<feature type="domain" description="Deoxyribonuclease NucA/NucB" evidence="3">
    <location>
        <begin position="51"/>
        <end position="152"/>
    </location>
</feature>
<accession>A0ABQ8GNG1</accession>
<comment type="caution">
    <text evidence="4">The sequence shown here is derived from an EMBL/GenBank/DDBJ whole genome shotgun (WGS) entry which is preliminary data.</text>
</comment>
<protein>
    <submittedName>
        <fullName evidence="4">Deoxyribonuclease NucA/NucB-domain-containing protein</fullName>
    </submittedName>
</protein>
<sequence length="290" mass="32705">MRHYLFFLAAAALIDAQNALSGGQSGFDSGPADIPTFNWDCSKSPRTCDNFCFHIRCRGQHVLPLTYDADYRNRPKRRQASGAALKPCVNYPVLRGPDGSGNSCDDFPWAFTQQGGTAASLKCVPLTDNNDQGDQTSTFRKSLSDGQQFDVSLTNFQNSLYCLDPTDFDNPRSADPTYCQNDGSQFLLQDGVFYYATSIFDVDQPQQQDQQQQQQNPQQQQESRPQELQRVQARRARDNAYANRNKRFFRRYMDENGMEHLHLAARDAESLVGRSVITKDGEVAIVDEIV</sequence>
<dbReference type="Pfam" id="PF14040">
    <property type="entry name" value="DNase_NucA_NucB"/>
    <property type="match status" value="1"/>
</dbReference>
<evidence type="ECO:0000256" key="1">
    <source>
        <dbReference type="SAM" id="MobiDB-lite"/>
    </source>
</evidence>
<keyword evidence="5" id="KW-1185">Reference proteome</keyword>
<organism evidence="4 5">
    <name type="scientific">Macrophomina phaseolina</name>
    <dbReference type="NCBI Taxonomy" id="35725"/>
    <lineage>
        <taxon>Eukaryota</taxon>
        <taxon>Fungi</taxon>
        <taxon>Dikarya</taxon>
        <taxon>Ascomycota</taxon>
        <taxon>Pezizomycotina</taxon>
        <taxon>Dothideomycetes</taxon>
        <taxon>Dothideomycetes incertae sedis</taxon>
        <taxon>Botryosphaeriales</taxon>
        <taxon>Botryosphaeriaceae</taxon>
        <taxon>Macrophomina</taxon>
    </lineage>
</organism>
<gene>
    <name evidence="4" type="ORF">B0J12DRAFT_696581</name>
</gene>
<evidence type="ECO:0000313" key="5">
    <source>
        <dbReference type="Proteomes" id="UP000774617"/>
    </source>
</evidence>